<dbReference type="PANTHER" id="PTHR43285">
    <property type="entry name" value="ANTHRANILATE PHOSPHORIBOSYLTRANSFERASE"/>
    <property type="match status" value="1"/>
</dbReference>
<sequence>MSTTNEQLLAAFESLIAQNTKKLLAHTQTSNETEFLPIDLYNTLKSTFDVLSLFDKMLVDTTVYSIEKYNVFISSFLTALTFSGLHLKSEYIADACKAILERSETFKKEDFKPSSKYLNKELFYCDIVGTGGDGQNTFNVSTSAALVMSGYDKCKIIKHGGKASTSNSGSGDMINKLGINTNKVNKAFILNNKEDLLETEDSAKQCNFMFLLAPQFHYAMKLVAPIRSLLKIPTIFNIVGPLLHPMGNIINKRILGVYHKSLGIEYCEAAKILFPDCHTLVVNGLVGLDEFSPVGESLVWEYNPASSKEIEEYKISPRDFGLNEHSLDKCASMSPELNAKYLKDNILTNFIFNIGDNEPIYDYILMNSALMYSLINDNKDYKKNVVEVDRIIKSGKPFHHLNKFIDHIDT</sequence>
<keyword evidence="5" id="KW-1185">Reference proteome</keyword>
<evidence type="ECO:0000256" key="1">
    <source>
        <dbReference type="ARBA" id="ARBA00022676"/>
    </source>
</evidence>
<evidence type="ECO:0000259" key="3">
    <source>
        <dbReference type="Pfam" id="PF00591"/>
    </source>
</evidence>
<dbReference type="STRING" id="29833.A0A1E5RU68"/>
<dbReference type="AlphaFoldDB" id="A0A1E5RU68"/>
<protein>
    <submittedName>
        <fullName evidence="4">Anthranilate phosphoribosyltransferase</fullName>
    </submittedName>
</protein>
<dbReference type="InterPro" id="IPR005940">
    <property type="entry name" value="Anthranilate_Pribosyl_Tfrase"/>
</dbReference>
<evidence type="ECO:0000313" key="5">
    <source>
        <dbReference type="Proteomes" id="UP000095358"/>
    </source>
</evidence>
<keyword evidence="1 4" id="KW-0328">Glycosyltransferase</keyword>
<organism evidence="4 5">
    <name type="scientific">Hanseniaspora uvarum</name>
    <name type="common">Yeast</name>
    <name type="synonym">Kloeckera apiculata</name>
    <dbReference type="NCBI Taxonomy" id="29833"/>
    <lineage>
        <taxon>Eukaryota</taxon>
        <taxon>Fungi</taxon>
        <taxon>Dikarya</taxon>
        <taxon>Ascomycota</taxon>
        <taxon>Saccharomycotina</taxon>
        <taxon>Saccharomycetes</taxon>
        <taxon>Saccharomycodales</taxon>
        <taxon>Saccharomycodaceae</taxon>
        <taxon>Hanseniaspora</taxon>
    </lineage>
</organism>
<proteinExistence type="predicted"/>
<dbReference type="GO" id="GO:0004048">
    <property type="term" value="F:anthranilate phosphoribosyltransferase activity"/>
    <property type="evidence" value="ECO:0007669"/>
    <property type="project" value="InterPro"/>
</dbReference>
<dbReference type="EMBL" id="LPNN01000003">
    <property type="protein sequence ID" value="OEJ90356.1"/>
    <property type="molecule type" value="Genomic_DNA"/>
</dbReference>
<reference evidence="5" key="1">
    <citation type="journal article" date="2016" name="Genome Announc.">
        <title>Genome sequences of three species of Hanseniaspora isolated from spontaneous wine fermentations.</title>
        <authorList>
            <person name="Sternes P.R."/>
            <person name="Lee D."/>
            <person name="Kutyna D.R."/>
            <person name="Borneman A.R."/>
        </authorList>
    </citation>
    <scope>NUCLEOTIDE SEQUENCE [LARGE SCALE GENOMIC DNA]</scope>
    <source>
        <strain evidence="5">AWRI3580</strain>
    </source>
</reference>
<dbReference type="InterPro" id="IPR035902">
    <property type="entry name" value="Nuc_phospho_transferase"/>
</dbReference>
<dbReference type="Proteomes" id="UP000095358">
    <property type="component" value="Unassembled WGS sequence"/>
</dbReference>
<feature type="domain" description="Glycosyl transferase family 3" evidence="3">
    <location>
        <begin position="125"/>
        <end position="396"/>
    </location>
</feature>
<evidence type="ECO:0000256" key="2">
    <source>
        <dbReference type="ARBA" id="ARBA00022679"/>
    </source>
</evidence>
<keyword evidence="2 4" id="KW-0808">Transferase</keyword>
<dbReference type="InterPro" id="IPR000312">
    <property type="entry name" value="Glycosyl_Trfase_fam3"/>
</dbReference>
<dbReference type="GO" id="GO:0005829">
    <property type="term" value="C:cytosol"/>
    <property type="evidence" value="ECO:0007669"/>
    <property type="project" value="TreeGrafter"/>
</dbReference>
<dbReference type="GO" id="GO:0000162">
    <property type="term" value="P:L-tryptophan biosynthetic process"/>
    <property type="evidence" value="ECO:0007669"/>
    <property type="project" value="InterPro"/>
</dbReference>
<accession>A0A1E5RU68</accession>
<dbReference type="NCBIfam" id="TIGR01245">
    <property type="entry name" value="trpD"/>
    <property type="match status" value="1"/>
</dbReference>
<dbReference type="SUPFAM" id="SSF52418">
    <property type="entry name" value="Nucleoside phosphorylase/phosphoribosyltransferase catalytic domain"/>
    <property type="match status" value="1"/>
</dbReference>
<dbReference type="PANTHER" id="PTHR43285:SF2">
    <property type="entry name" value="ANTHRANILATE PHOSPHORIBOSYLTRANSFERASE"/>
    <property type="match status" value="1"/>
</dbReference>
<dbReference type="VEuPathDB" id="FungiDB:AWRI3580_g1490"/>
<dbReference type="Gene3D" id="3.40.1030.10">
    <property type="entry name" value="Nucleoside phosphorylase/phosphoribosyltransferase catalytic domain"/>
    <property type="match status" value="1"/>
</dbReference>
<dbReference type="Pfam" id="PF00591">
    <property type="entry name" value="Glycos_transf_3"/>
    <property type="match status" value="1"/>
</dbReference>
<evidence type="ECO:0000313" key="4">
    <source>
        <dbReference type="EMBL" id="OEJ90356.1"/>
    </source>
</evidence>
<comment type="caution">
    <text evidence="4">The sequence shown here is derived from an EMBL/GenBank/DDBJ whole genome shotgun (WGS) entry which is preliminary data.</text>
</comment>
<dbReference type="OrthoDB" id="427800at2759"/>
<gene>
    <name evidence="4" type="ORF">AWRI3580_g1490</name>
</gene>
<name>A0A1E5RU68_HANUV</name>